<evidence type="ECO:0000313" key="2">
    <source>
        <dbReference type="EMBL" id="QHT33756.1"/>
    </source>
</evidence>
<sequence>MASSNTRFSYMKDQEHLTSKNSTQPSQPSKLLHRIPVKVSNASSNDIMYGLITPRGLTKAQVNKKGGSYSKKLKKRSSSHKRKGKKSKSHKSKTRKSKH</sequence>
<name>A0A6C0EX77_9ZZZZ</name>
<reference evidence="2" key="1">
    <citation type="journal article" date="2020" name="Nature">
        <title>Giant virus diversity and host interactions through global metagenomics.</title>
        <authorList>
            <person name="Schulz F."/>
            <person name="Roux S."/>
            <person name="Paez-Espino D."/>
            <person name="Jungbluth S."/>
            <person name="Walsh D.A."/>
            <person name="Denef V.J."/>
            <person name="McMahon K.D."/>
            <person name="Konstantinidis K.T."/>
            <person name="Eloe-Fadrosh E.A."/>
            <person name="Kyrpides N.C."/>
            <person name="Woyke T."/>
        </authorList>
    </citation>
    <scope>NUCLEOTIDE SEQUENCE</scope>
    <source>
        <strain evidence="2">GVMAG-M-3300009161-52</strain>
    </source>
</reference>
<accession>A0A6C0EX77</accession>
<evidence type="ECO:0000256" key="1">
    <source>
        <dbReference type="SAM" id="MobiDB-lite"/>
    </source>
</evidence>
<dbReference type="AlphaFoldDB" id="A0A6C0EX77"/>
<feature type="compositionally biased region" description="Polar residues" evidence="1">
    <location>
        <begin position="19"/>
        <end position="29"/>
    </location>
</feature>
<protein>
    <submittedName>
        <fullName evidence="2">Uncharacterized protein</fullName>
    </submittedName>
</protein>
<proteinExistence type="predicted"/>
<feature type="compositionally biased region" description="Basic residues" evidence="1">
    <location>
        <begin position="71"/>
        <end position="99"/>
    </location>
</feature>
<organism evidence="2">
    <name type="scientific">viral metagenome</name>
    <dbReference type="NCBI Taxonomy" id="1070528"/>
    <lineage>
        <taxon>unclassified sequences</taxon>
        <taxon>metagenomes</taxon>
        <taxon>organismal metagenomes</taxon>
    </lineage>
</organism>
<dbReference type="EMBL" id="MN738978">
    <property type="protein sequence ID" value="QHT33756.1"/>
    <property type="molecule type" value="Genomic_DNA"/>
</dbReference>
<feature type="region of interest" description="Disordered" evidence="1">
    <location>
        <begin position="1"/>
        <end position="33"/>
    </location>
</feature>
<feature type="region of interest" description="Disordered" evidence="1">
    <location>
        <begin position="60"/>
        <end position="99"/>
    </location>
</feature>